<feature type="non-terminal residue" evidence="2">
    <location>
        <position position="124"/>
    </location>
</feature>
<feature type="region of interest" description="Disordered" evidence="1">
    <location>
        <begin position="66"/>
        <end position="124"/>
    </location>
</feature>
<dbReference type="OrthoDB" id="10532068at2759"/>
<protein>
    <submittedName>
        <fullName evidence="2">8258_t:CDS:1</fullName>
    </submittedName>
</protein>
<feature type="compositionally biased region" description="Basic and acidic residues" evidence="1">
    <location>
        <begin position="114"/>
        <end position="124"/>
    </location>
</feature>
<dbReference type="AlphaFoldDB" id="A0A9N9F073"/>
<organism evidence="2 3">
    <name type="scientific">Racocetra fulgida</name>
    <dbReference type="NCBI Taxonomy" id="60492"/>
    <lineage>
        <taxon>Eukaryota</taxon>
        <taxon>Fungi</taxon>
        <taxon>Fungi incertae sedis</taxon>
        <taxon>Mucoromycota</taxon>
        <taxon>Glomeromycotina</taxon>
        <taxon>Glomeromycetes</taxon>
        <taxon>Diversisporales</taxon>
        <taxon>Gigasporaceae</taxon>
        <taxon>Racocetra</taxon>
    </lineage>
</organism>
<proteinExistence type="predicted"/>
<dbReference type="EMBL" id="CAJVPZ010019743">
    <property type="protein sequence ID" value="CAG8695990.1"/>
    <property type="molecule type" value="Genomic_DNA"/>
</dbReference>
<dbReference type="Proteomes" id="UP000789396">
    <property type="component" value="Unassembled WGS sequence"/>
</dbReference>
<accession>A0A9N9F073</accession>
<name>A0A9N9F073_9GLOM</name>
<evidence type="ECO:0000313" key="2">
    <source>
        <dbReference type="EMBL" id="CAG8695990.1"/>
    </source>
</evidence>
<comment type="caution">
    <text evidence="2">The sequence shown here is derived from an EMBL/GenBank/DDBJ whole genome shotgun (WGS) entry which is preliminary data.</text>
</comment>
<feature type="compositionally biased region" description="Acidic residues" evidence="1">
    <location>
        <begin position="96"/>
        <end position="111"/>
    </location>
</feature>
<reference evidence="2" key="1">
    <citation type="submission" date="2021-06" db="EMBL/GenBank/DDBJ databases">
        <authorList>
            <person name="Kallberg Y."/>
            <person name="Tangrot J."/>
            <person name="Rosling A."/>
        </authorList>
    </citation>
    <scope>NUCLEOTIDE SEQUENCE</scope>
    <source>
        <strain evidence="2">IN212</strain>
    </source>
</reference>
<evidence type="ECO:0000313" key="3">
    <source>
        <dbReference type="Proteomes" id="UP000789396"/>
    </source>
</evidence>
<gene>
    <name evidence="2" type="ORF">RFULGI_LOCUS10205</name>
</gene>
<keyword evidence="3" id="KW-1185">Reference proteome</keyword>
<sequence>MFDIRESSVLYSLNASRILTRRSQVMTQTGHDIGNVCGTTGDTDEDNEEGGNIVVARLTTSCEGKIKDDASEGAAAKEGTEEAAADEGSEKTIADESAEEAAADENAEELAGEGTKETADVGTE</sequence>
<evidence type="ECO:0000256" key="1">
    <source>
        <dbReference type="SAM" id="MobiDB-lite"/>
    </source>
</evidence>